<accession>A0AAD2DW31</accession>
<dbReference type="AlphaFoldDB" id="A0AAD2DW31"/>
<dbReference type="EMBL" id="OU503042">
    <property type="protein sequence ID" value="CAI9765370.1"/>
    <property type="molecule type" value="Genomic_DNA"/>
</dbReference>
<protein>
    <submittedName>
        <fullName evidence="2">Uncharacterized protein</fullName>
    </submittedName>
</protein>
<evidence type="ECO:0000313" key="2">
    <source>
        <dbReference type="EMBL" id="CAI9765370.1"/>
    </source>
</evidence>
<keyword evidence="3" id="KW-1185">Reference proteome</keyword>
<evidence type="ECO:0000256" key="1">
    <source>
        <dbReference type="SAM" id="MobiDB-lite"/>
    </source>
</evidence>
<dbReference type="Proteomes" id="UP000834106">
    <property type="component" value="Chromosome 7"/>
</dbReference>
<proteinExistence type="predicted"/>
<sequence length="127" mass="13842">MSPPQPPTLYCRRSSPPHCAIYVLWPSDPDLSIVDPRIDDEDVDIVSPIVLPKNNILALPVSVLIFWSQMETDGAGGSGSGADGCVGVESAGSLEQEKKTTPEGEQRVKRKMKTPYQLELLEKTYAS</sequence>
<name>A0AAD2DW31_9LAMI</name>
<feature type="region of interest" description="Disordered" evidence="1">
    <location>
        <begin position="76"/>
        <end position="112"/>
    </location>
</feature>
<feature type="compositionally biased region" description="Basic and acidic residues" evidence="1">
    <location>
        <begin position="95"/>
        <end position="107"/>
    </location>
</feature>
<evidence type="ECO:0000313" key="3">
    <source>
        <dbReference type="Proteomes" id="UP000834106"/>
    </source>
</evidence>
<organism evidence="2 3">
    <name type="scientific">Fraxinus pennsylvanica</name>
    <dbReference type="NCBI Taxonomy" id="56036"/>
    <lineage>
        <taxon>Eukaryota</taxon>
        <taxon>Viridiplantae</taxon>
        <taxon>Streptophyta</taxon>
        <taxon>Embryophyta</taxon>
        <taxon>Tracheophyta</taxon>
        <taxon>Spermatophyta</taxon>
        <taxon>Magnoliopsida</taxon>
        <taxon>eudicotyledons</taxon>
        <taxon>Gunneridae</taxon>
        <taxon>Pentapetalae</taxon>
        <taxon>asterids</taxon>
        <taxon>lamiids</taxon>
        <taxon>Lamiales</taxon>
        <taxon>Oleaceae</taxon>
        <taxon>Oleeae</taxon>
        <taxon>Fraxinus</taxon>
    </lineage>
</organism>
<gene>
    <name evidence="2" type="ORF">FPE_LOCUS12800</name>
</gene>
<reference evidence="2" key="1">
    <citation type="submission" date="2023-05" db="EMBL/GenBank/DDBJ databases">
        <authorList>
            <person name="Huff M."/>
        </authorList>
    </citation>
    <scope>NUCLEOTIDE SEQUENCE</scope>
</reference>